<dbReference type="Gramene" id="ERN11911">
    <property type="protein sequence ID" value="ERN11911"/>
    <property type="gene ID" value="AMTR_s00020p00228220"/>
</dbReference>
<dbReference type="SMART" id="SM00454">
    <property type="entry name" value="SAM"/>
    <property type="match status" value="1"/>
</dbReference>
<dbReference type="eggNOG" id="KOG4374">
    <property type="taxonomic scope" value="Eukaryota"/>
</dbReference>
<organism evidence="4 5">
    <name type="scientific">Amborella trichopoda</name>
    <dbReference type="NCBI Taxonomy" id="13333"/>
    <lineage>
        <taxon>Eukaryota</taxon>
        <taxon>Viridiplantae</taxon>
        <taxon>Streptophyta</taxon>
        <taxon>Embryophyta</taxon>
        <taxon>Tracheophyta</taxon>
        <taxon>Spermatophyta</taxon>
        <taxon>Magnoliopsida</taxon>
        <taxon>Amborellales</taxon>
        <taxon>Amborellaceae</taxon>
        <taxon>Amborella</taxon>
    </lineage>
</organism>
<dbReference type="Proteomes" id="UP000017836">
    <property type="component" value="Unassembled WGS sequence"/>
</dbReference>
<dbReference type="STRING" id="13333.W1PW10"/>
<name>W1PW10_AMBTC</name>
<sequence>MHADRVLAAGKRSIKDRLDGDFDDSYSQGRRNNSGKRQRQNDDRWKHDLYDDGGEIPQVSNSKVGSKDLRLKLQRKASQQASQSSRLPQTSVGDLREKLSGIIHSQPSNTDQPNVKLVPDAAKTVKKTISSNELGGMDGKKIVNPSMTEKRVQQKSSLSVSGLLQSLGLEKYSITFQVEEVDMAALKHMTDEDLKALGIPMGPRKKILLALNSKVRNS</sequence>
<dbReference type="CDD" id="cd09487">
    <property type="entry name" value="SAM_superfamily"/>
    <property type="match status" value="1"/>
</dbReference>
<dbReference type="PANTHER" id="PTHR10627">
    <property type="entry name" value="SCP160"/>
    <property type="match status" value="1"/>
</dbReference>
<gene>
    <name evidence="4" type="ORF">AMTR_s00020p00228220</name>
</gene>
<feature type="region of interest" description="Disordered" evidence="2">
    <location>
        <begin position="73"/>
        <end position="92"/>
    </location>
</feature>
<proteinExistence type="predicted"/>
<dbReference type="PROSITE" id="PS50105">
    <property type="entry name" value="SAM_DOMAIN"/>
    <property type="match status" value="1"/>
</dbReference>
<feature type="compositionally biased region" description="Basic and acidic residues" evidence="2">
    <location>
        <begin position="39"/>
        <end position="50"/>
    </location>
</feature>
<protein>
    <recommendedName>
        <fullName evidence="3">SAM domain-containing protein</fullName>
    </recommendedName>
</protein>
<feature type="domain" description="SAM" evidence="3">
    <location>
        <begin position="155"/>
        <end position="218"/>
    </location>
</feature>
<evidence type="ECO:0000259" key="3">
    <source>
        <dbReference type="PROSITE" id="PS50105"/>
    </source>
</evidence>
<dbReference type="PANTHER" id="PTHR10627:SF74">
    <property type="entry name" value="OS08G0526500 PROTEIN"/>
    <property type="match status" value="1"/>
</dbReference>
<keyword evidence="5" id="KW-1185">Reference proteome</keyword>
<evidence type="ECO:0000313" key="5">
    <source>
        <dbReference type="Proteomes" id="UP000017836"/>
    </source>
</evidence>
<dbReference type="EMBL" id="KI392664">
    <property type="protein sequence ID" value="ERN11911.1"/>
    <property type="molecule type" value="Genomic_DNA"/>
</dbReference>
<feature type="compositionally biased region" description="Low complexity" evidence="2">
    <location>
        <begin position="76"/>
        <end position="87"/>
    </location>
</feature>
<dbReference type="Gene3D" id="1.10.150.50">
    <property type="entry name" value="Transcription Factor, Ets-1"/>
    <property type="match status" value="1"/>
</dbReference>
<dbReference type="InterPro" id="IPR013761">
    <property type="entry name" value="SAM/pointed_sf"/>
</dbReference>
<evidence type="ECO:0000313" key="4">
    <source>
        <dbReference type="EMBL" id="ERN11911.1"/>
    </source>
</evidence>
<evidence type="ECO:0000256" key="1">
    <source>
        <dbReference type="ARBA" id="ARBA00022737"/>
    </source>
</evidence>
<dbReference type="Pfam" id="PF00536">
    <property type="entry name" value="SAM_1"/>
    <property type="match status" value="1"/>
</dbReference>
<evidence type="ECO:0000256" key="2">
    <source>
        <dbReference type="SAM" id="MobiDB-lite"/>
    </source>
</evidence>
<accession>W1PW10</accession>
<dbReference type="InterPro" id="IPR001660">
    <property type="entry name" value="SAM"/>
</dbReference>
<keyword evidence="1" id="KW-0677">Repeat</keyword>
<dbReference type="FunFam" id="1.10.150.50:FF:000054">
    <property type="entry name" value="Sterile alpha motif domain-containing protein"/>
    <property type="match status" value="1"/>
</dbReference>
<dbReference type="OMA" id="LIFRECH"/>
<feature type="region of interest" description="Disordered" evidence="2">
    <location>
        <begin position="1"/>
        <end position="67"/>
    </location>
</feature>
<dbReference type="HOGENOM" id="CLU_086183_1_0_1"/>
<dbReference type="SUPFAM" id="SSF47769">
    <property type="entry name" value="SAM/Pointed domain"/>
    <property type="match status" value="1"/>
</dbReference>
<dbReference type="AlphaFoldDB" id="W1PW10"/>
<reference evidence="5" key="1">
    <citation type="journal article" date="2013" name="Science">
        <title>The Amborella genome and the evolution of flowering plants.</title>
        <authorList>
            <consortium name="Amborella Genome Project"/>
        </authorList>
    </citation>
    <scope>NUCLEOTIDE SEQUENCE [LARGE SCALE GENOMIC DNA]</scope>
</reference>